<dbReference type="OrthoDB" id="10762at10239"/>
<dbReference type="SMART" id="SM00248">
    <property type="entry name" value="ANK"/>
    <property type="match status" value="7"/>
</dbReference>
<keyword evidence="2 3" id="KW-0040">ANK repeat</keyword>
<dbReference type="PANTHER" id="PTHR24198:SF165">
    <property type="entry name" value="ANKYRIN REPEAT-CONTAINING PROTEIN-RELATED"/>
    <property type="match status" value="1"/>
</dbReference>
<evidence type="ECO:0000256" key="1">
    <source>
        <dbReference type="ARBA" id="ARBA00022737"/>
    </source>
</evidence>
<feature type="repeat" description="ANK" evidence="3">
    <location>
        <begin position="133"/>
        <end position="165"/>
    </location>
</feature>
<dbReference type="InterPro" id="IPR018272">
    <property type="entry name" value="PRANC_domain"/>
</dbReference>
<dbReference type="Pfam" id="PF00023">
    <property type="entry name" value="Ank"/>
    <property type="match status" value="1"/>
</dbReference>
<feature type="repeat" description="ANK" evidence="3">
    <location>
        <begin position="34"/>
        <end position="66"/>
    </location>
</feature>
<evidence type="ECO:0000256" key="3">
    <source>
        <dbReference type="PROSITE-ProRule" id="PRU00023"/>
    </source>
</evidence>
<dbReference type="Pfam" id="PF09372">
    <property type="entry name" value="PRANC"/>
    <property type="match status" value="1"/>
</dbReference>
<evidence type="ECO:0000313" key="6">
    <source>
        <dbReference type="Proteomes" id="UP000142477"/>
    </source>
</evidence>
<feature type="repeat" description="ANK" evidence="3">
    <location>
        <begin position="204"/>
        <end position="236"/>
    </location>
</feature>
<dbReference type="Pfam" id="PF12796">
    <property type="entry name" value="Ank_2"/>
    <property type="match status" value="2"/>
</dbReference>
<dbReference type="Gene3D" id="1.25.40.20">
    <property type="entry name" value="Ankyrin repeat-containing domain"/>
    <property type="match status" value="2"/>
</dbReference>
<organism evidence="5 6">
    <name type="scientific">Turkeypox virus</name>
    <dbReference type="NCBI Taxonomy" id="336486"/>
    <lineage>
        <taxon>Viruses</taxon>
        <taxon>Varidnaviria</taxon>
        <taxon>Bamfordvirae</taxon>
        <taxon>Nucleocytoviricota</taxon>
        <taxon>Pokkesviricetes</taxon>
        <taxon>Chitovirales</taxon>
        <taxon>Poxviridae</taxon>
        <taxon>Chordopoxvirinae</taxon>
        <taxon>Avipoxvirus</taxon>
        <taxon>Avipoxvirus turkeypox</taxon>
    </lineage>
</organism>
<dbReference type="PROSITE" id="PS50088">
    <property type="entry name" value="ANK_REPEAT"/>
    <property type="match status" value="6"/>
</dbReference>
<dbReference type="Proteomes" id="UP000142477">
    <property type="component" value="Segment"/>
</dbReference>
<reference evidence="5 6" key="1">
    <citation type="journal article" date="2015" name="Infect. Genet. Evol.">
        <title>Unique genomic organization of a novel Avipoxvirus detected in turkey (Meleagris gallopavo).</title>
        <authorList>
            <person name="Banyai K."/>
            <person name="Palya V."/>
            <person name="Denes B."/>
            <person name="Glavits R."/>
            <person name="Ivanics E."/>
            <person name="Horvath B."/>
            <person name="Farkas S.L."/>
            <person name="Marton S."/>
            <person name="Balint A."/>
            <person name="Gyuranecz M."/>
            <person name="Erdelyi K."/>
            <person name="Dan A."/>
        </authorList>
    </citation>
    <scope>NUCLEOTIDE SEQUENCE [LARGE SCALE GENOMIC DNA]</scope>
    <source>
        <strain evidence="5 6">TKPV-HU1124/2011</strain>
    </source>
</reference>
<keyword evidence="1" id="KW-0677">Repeat</keyword>
<dbReference type="PROSITE" id="PS50297">
    <property type="entry name" value="ANK_REP_REGION"/>
    <property type="match status" value="5"/>
</dbReference>
<name>A0A0M3ZHP2_9POXV</name>
<feature type="repeat" description="ANK" evidence="3">
    <location>
        <begin position="101"/>
        <end position="133"/>
    </location>
</feature>
<protein>
    <submittedName>
        <fullName evidence="5">Ankyrin repeat family protein</fullName>
    </submittedName>
</protein>
<keyword evidence="6" id="KW-1185">Reference proteome</keyword>
<dbReference type="InterPro" id="IPR002110">
    <property type="entry name" value="Ankyrin_rpt"/>
</dbReference>
<proteinExistence type="predicted"/>
<dbReference type="PANTHER" id="PTHR24198">
    <property type="entry name" value="ANKYRIN REPEAT AND PROTEIN KINASE DOMAIN-CONTAINING PROTEIN"/>
    <property type="match status" value="1"/>
</dbReference>
<evidence type="ECO:0000259" key="4">
    <source>
        <dbReference type="Pfam" id="PF09372"/>
    </source>
</evidence>
<evidence type="ECO:0000313" key="5">
    <source>
        <dbReference type="EMBL" id="ALA62535.1"/>
    </source>
</evidence>
<dbReference type="KEGG" id="vg:26122851"/>
<accession>A0A0M3ZHP2</accession>
<feature type="domain" description="PRANC" evidence="4">
    <location>
        <begin position="346"/>
        <end position="443"/>
    </location>
</feature>
<dbReference type="InterPro" id="IPR036770">
    <property type="entry name" value="Ankyrin_rpt-contain_sf"/>
</dbReference>
<dbReference type="RefSeq" id="YP_009177182.1">
    <property type="nucleotide sequence ID" value="NC_028238.1"/>
</dbReference>
<dbReference type="EMBL" id="KP728110">
    <property type="protein sequence ID" value="ALA62535.1"/>
    <property type="molecule type" value="Genomic_DNA"/>
</dbReference>
<dbReference type="GeneID" id="26122851"/>
<evidence type="ECO:0000256" key="2">
    <source>
        <dbReference type="ARBA" id="ARBA00023043"/>
    </source>
</evidence>
<feature type="repeat" description="ANK" evidence="3">
    <location>
        <begin position="237"/>
        <end position="269"/>
    </location>
</feature>
<dbReference type="SUPFAM" id="SSF48403">
    <property type="entry name" value="Ankyrin repeat"/>
    <property type="match status" value="1"/>
</dbReference>
<feature type="repeat" description="ANK" evidence="3">
    <location>
        <begin position="67"/>
        <end position="99"/>
    </location>
</feature>
<sequence length="446" mass="50884">MSLEVYNAIRIGDVEDVIKNIRYSMNNINVIDDALLSPLHYAVECGNKDIVMVILEHGADINLHAEYIESPIHTAVKSGNVEIVKLLIDNGADIDSIHDCRSLTPLQYAIINNDYEITKVLLDANADTDNIYTATYPLMDAIRIGDLDMVKLLLDHGVRTDILESGISYPIGLAISRGNIDIVKLLLDHDIGCDDNIMHRCYDNLLPPIHKAVYSNNLEIVELLLRYKIDINSRDYNNNTPMHIAVQENHRDLVKLLLDYSPDLSIINNDSFTPLKYCDTLGGNDSIIRMIIARIVLNKYRMVVSCSNIIGNEYNWYIIETNKVFREYSTECEKELELMRDIKVGKSSLLDICVSGSANNNMLRFRDTYNYDTKLYKLNIYSDLVSKAIKIAEYRNGLIASSFEVLESLLSTEIHSRMWNVLPKELKYMILQYLENKDLCLIIEST</sequence>